<evidence type="ECO:0000259" key="1">
    <source>
        <dbReference type="PROSITE" id="PS51736"/>
    </source>
</evidence>
<dbReference type="Proteomes" id="UP000748881">
    <property type="component" value="Unassembled WGS sequence"/>
</dbReference>
<reference evidence="4" key="2">
    <citation type="submission" date="2020-05" db="EMBL/GenBank/DDBJ databases">
        <title>Linking phenotype, genotype and ecology: antimicrobial resistance in the zoonotic pathogen Streptococcus suis.</title>
        <authorList>
            <person name="Hadjirin N.F."/>
            <person name="Miller E.L."/>
            <person name="Murray G.R."/>
            <person name="Yen P.L.K."/>
            <person name="Phuc H.D."/>
            <person name="Wileman T.M."/>
            <person name="Hernandez-Garcia J."/>
            <person name="Williamson S.M."/>
            <person name="Parkhill J."/>
            <person name="Maskell D.J."/>
            <person name="Zhou R."/>
            <person name="Fittipaldi N."/>
            <person name="Gottschalk M."/>
            <person name="Tucker A.D.W."/>
            <person name="Hoa N.T."/>
            <person name="Welch J."/>
            <person name="Weinert L.A."/>
        </authorList>
    </citation>
    <scope>NUCLEOTIDE SEQUENCE</scope>
    <source>
        <strain evidence="4">TMW_SS111</strain>
    </source>
</reference>
<dbReference type="InterPro" id="IPR036162">
    <property type="entry name" value="Resolvase-like_N_sf"/>
</dbReference>
<dbReference type="InterPro" id="IPR011109">
    <property type="entry name" value="DNA_bind_recombinase_dom"/>
</dbReference>
<evidence type="ECO:0000313" key="3">
    <source>
        <dbReference type="EMBL" id="CYW56203.1"/>
    </source>
</evidence>
<dbReference type="EMBL" id="JABLKP010000009">
    <property type="protein sequence ID" value="NQP83579.1"/>
    <property type="molecule type" value="Genomic_DNA"/>
</dbReference>
<dbReference type="PANTHER" id="PTHR30461">
    <property type="entry name" value="DNA-INVERTASE FROM LAMBDOID PROPHAGE"/>
    <property type="match status" value="1"/>
</dbReference>
<feature type="domain" description="Recombinase" evidence="2">
    <location>
        <begin position="163"/>
        <end position="305"/>
    </location>
</feature>
<evidence type="ECO:0000313" key="4">
    <source>
        <dbReference type="EMBL" id="NQP83579.1"/>
    </source>
</evidence>
<dbReference type="GO" id="GO:0003677">
    <property type="term" value="F:DNA binding"/>
    <property type="evidence" value="ECO:0007669"/>
    <property type="project" value="InterPro"/>
</dbReference>
<feature type="domain" description="Resolvase/invertase-type recombinase catalytic" evidence="1">
    <location>
        <begin position="3"/>
        <end position="155"/>
    </location>
</feature>
<dbReference type="AlphaFoldDB" id="A0A0Z8ETF4"/>
<dbReference type="SUPFAM" id="SSF53041">
    <property type="entry name" value="Resolvase-like"/>
    <property type="match status" value="1"/>
</dbReference>
<dbReference type="InterPro" id="IPR006119">
    <property type="entry name" value="Resolv_N"/>
</dbReference>
<dbReference type="PROSITE" id="PS51736">
    <property type="entry name" value="RECOMBINASES_3"/>
    <property type="match status" value="1"/>
</dbReference>
<dbReference type="Pfam" id="PF07508">
    <property type="entry name" value="Recombinase"/>
    <property type="match status" value="1"/>
</dbReference>
<dbReference type="Pfam" id="PF13408">
    <property type="entry name" value="Zn_ribbon_recom"/>
    <property type="match status" value="1"/>
</dbReference>
<dbReference type="Proteomes" id="UP000071962">
    <property type="component" value="Unassembled WGS sequence"/>
</dbReference>
<reference evidence="3 5" key="1">
    <citation type="submission" date="2016-02" db="EMBL/GenBank/DDBJ databases">
        <authorList>
            <consortium name="Pathogen Informatics"/>
        </authorList>
    </citation>
    <scope>NUCLEOTIDE SEQUENCE [LARGE SCALE GENOMIC DNA]</scope>
    <source>
        <strain evidence="3 5">SS1062</strain>
    </source>
</reference>
<gene>
    <name evidence="3" type="ORF">ERS132551_00097</name>
    <name evidence="4" type="ORF">HO898_07630</name>
</gene>
<dbReference type="RefSeq" id="WP_024394051.1">
    <property type="nucleotide sequence ID" value="NZ_AP023392.1"/>
</dbReference>
<dbReference type="Pfam" id="PF00239">
    <property type="entry name" value="Resolvase"/>
    <property type="match status" value="1"/>
</dbReference>
<accession>A0A0Z8ETF4</accession>
<organism evidence="3 5">
    <name type="scientific">Streptococcus suis</name>
    <dbReference type="NCBI Taxonomy" id="1307"/>
    <lineage>
        <taxon>Bacteria</taxon>
        <taxon>Bacillati</taxon>
        <taxon>Bacillota</taxon>
        <taxon>Bacilli</taxon>
        <taxon>Lactobacillales</taxon>
        <taxon>Streptococcaceae</taxon>
        <taxon>Streptococcus</taxon>
    </lineage>
</organism>
<dbReference type="InterPro" id="IPR050639">
    <property type="entry name" value="SSR_resolvase"/>
</dbReference>
<dbReference type="InterPro" id="IPR038109">
    <property type="entry name" value="DNA_bind_recomb_sf"/>
</dbReference>
<dbReference type="GO" id="GO:0000150">
    <property type="term" value="F:DNA strand exchange activity"/>
    <property type="evidence" value="ECO:0007669"/>
    <property type="project" value="InterPro"/>
</dbReference>
<proteinExistence type="predicted"/>
<dbReference type="PANTHER" id="PTHR30461:SF23">
    <property type="entry name" value="DNA RECOMBINASE-RELATED"/>
    <property type="match status" value="1"/>
</dbReference>
<evidence type="ECO:0000313" key="5">
    <source>
        <dbReference type="Proteomes" id="UP000071962"/>
    </source>
</evidence>
<dbReference type="PROSITE" id="PS51737">
    <property type="entry name" value="RECOMBINASE_DNA_BIND"/>
    <property type="match status" value="1"/>
</dbReference>
<protein>
    <submittedName>
        <fullName evidence="4">Recombinase family protein</fullName>
    </submittedName>
    <submittedName>
        <fullName evidence="3">Site-specific recombinase</fullName>
    </submittedName>
</protein>
<dbReference type="InterPro" id="IPR025827">
    <property type="entry name" value="Zn_ribbon_recom_dom"/>
</dbReference>
<name>A0A0Z8ETF4_STRSU</name>
<sequence length="524" mass="61315">MTKTCIYLRLSRDDGDNVESNSIINQRSLLRDYARNHDFTILEEFMDDGISGLTFNRPDFNRMMAMVNDKTIDTIIVKDLSRFGRDYIETGKYLQRIFPAMGVRFISVNDHYDSMTADTNETHLVMPIKSLINDSYCRDISTKVRSTQKAKRQKGEFIGAFAPYGYRKDEKQRNHLVVDENVRPTIEKIFTLKLEGYSSNAIAEFLNQAGVETPLQRKKACQEKIKGFHGHNYKWDTKMVNRILINRVYTGTLEQGKQTKLNYKSQKSVAVNPADWVRVDDTHEAIISKSTFELANNLLLRDVKHGKKLPDIFAGLLFCSDCQAQLVQRKLRYKDKETVQYICSTYNNGRGCSRHAVKQVILLDLVSTFIHQHLDWKSYLIKAVPDYVNQEQFLEVDFTSLLENRKKYEQLLQSLYLDLDDGLINDTEYQEFQRCYRQKLNQIEDTIIQKKELAQILYDKLQDKEKWLDQLSTIQNNQELNRLTLVSLLDRIVIHENQELTLVFHDMAELEVLHQFSHRETEVD</sequence>
<dbReference type="Gene3D" id="3.90.1750.20">
    <property type="entry name" value="Putative Large Serine Recombinase, Chain B, Domain 2"/>
    <property type="match status" value="1"/>
</dbReference>
<dbReference type="EMBL" id="FIKT01000001">
    <property type="protein sequence ID" value="CYW56203.1"/>
    <property type="molecule type" value="Genomic_DNA"/>
</dbReference>
<evidence type="ECO:0000259" key="2">
    <source>
        <dbReference type="PROSITE" id="PS51737"/>
    </source>
</evidence>
<dbReference type="SMART" id="SM00857">
    <property type="entry name" value="Resolvase"/>
    <property type="match status" value="1"/>
</dbReference>
<dbReference type="Gene3D" id="3.40.50.1390">
    <property type="entry name" value="Resolvase, N-terminal catalytic domain"/>
    <property type="match status" value="1"/>
</dbReference>